<keyword evidence="2" id="KW-0472">Membrane</keyword>
<comment type="caution">
    <text evidence="5">The sequence shown here is derived from an EMBL/GenBank/DDBJ whole genome shotgun (WGS) entry which is preliminary data.</text>
</comment>
<reference evidence="5 6" key="1">
    <citation type="submission" date="2024-09" db="EMBL/GenBank/DDBJ databases">
        <authorList>
            <person name="Sun Q."/>
            <person name="Mori K."/>
        </authorList>
    </citation>
    <scope>NUCLEOTIDE SEQUENCE [LARGE SCALE GENOMIC DNA]</scope>
    <source>
        <strain evidence="5 6">TBRC 2205</strain>
    </source>
</reference>
<keyword evidence="6" id="KW-1185">Reference proteome</keyword>
<dbReference type="Proteomes" id="UP001589894">
    <property type="component" value="Unassembled WGS sequence"/>
</dbReference>
<evidence type="ECO:0000313" key="6">
    <source>
        <dbReference type="Proteomes" id="UP001589894"/>
    </source>
</evidence>
<dbReference type="EMBL" id="JBHLUE010000004">
    <property type="protein sequence ID" value="MFC0564199.1"/>
    <property type="molecule type" value="Genomic_DNA"/>
</dbReference>
<sequence>MRGAAGYGSPAVVAEGPLGLAVLWAGFPLAGAALGGLLSLLAGWLAELPWAPLQSWFELVASVPEPYGLLGAGLLGAVAGLAVAVAGARELLTVEVSREGVRLLRDGIWSTFPRAGVAAAFLDGRDLVLLAPDGAEPARERTDLPADRLAEAFTGHGYRWLAADPCGGAYRRWVPGGAGTPVGADALLRARQRALDAGQALDAAELRSELARLGVVVREVRKRQYWRESHPVSPGRSGENDSHSQNGG</sequence>
<dbReference type="InterPro" id="IPR057798">
    <property type="entry name" value="PH_YqeB"/>
</dbReference>
<feature type="domain" description="Cysteinyl-tRNA ligase anticodon binding" evidence="3">
    <location>
        <begin position="180"/>
        <end position="227"/>
    </location>
</feature>
<feature type="transmembrane region" description="Helical" evidence="2">
    <location>
        <begin position="21"/>
        <end position="46"/>
    </location>
</feature>
<evidence type="ECO:0008006" key="7">
    <source>
        <dbReference type="Google" id="ProtNLM"/>
    </source>
</evidence>
<accession>A0ABV6NUU9</accession>
<dbReference type="InterPro" id="IPR056411">
    <property type="entry name" value="CysS_C"/>
</dbReference>
<keyword evidence="2" id="KW-1133">Transmembrane helix</keyword>
<keyword evidence="2" id="KW-0812">Transmembrane</keyword>
<dbReference type="Pfam" id="PF23494">
    <property type="entry name" value="bPH_10"/>
    <property type="match status" value="1"/>
</dbReference>
<feature type="transmembrane region" description="Helical" evidence="2">
    <location>
        <begin position="66"/>
        <end position="88"/>
    </location>
</feature>
<proteinExistence type="predicted"/>
<evidence type="ECO:0000256" key="2">
    <source>
        <dbReference type="SAM" id="Phobius"/>
    </source>
</evidence>
<gene>
    <name evidence="5" type="ORF">ACFFHU_08475</name>
</gene>
<evidence type="ECO:0000259" key="4">
    <source>
        <dbReference type="Pfam" id="PF23494"/>
    </source>
</evidence>
<dbReference type="RefSeq" id="WP_377337143.1">
    <property type="nucleotide sequence ID" value="NZ_JBHLUE010000004.1"/>
</dbReference>
<name>A0ABV6NUU9_9ACTN</name>
<feature type="region of interest" description="Disordered" evidence="1">
    <location>
        <begin position="226"/>
        <end position="248"/>
    </location>
</feature>
<dbReference type="Pfam" id="PF23493">
    <property type="entry name" value="CysS_C"/>
    <property type="match status" value="1"/>
</dbReference>
<evidence type="ECO:0000259" key="3">
    <source>
        <dbReference type="Pfam" id="PF23493"/>
    </source>
</evidence>
<evidence type="ECO:0000313" key="5">
    <source>
        <dbReference type="EMBL" id="MFC0564199.1"/>
    </source>
</evidence>
<organism evidence="5 6">
    <name type="scientific">Plantactinospora siamensis</name>
    <dbReference type="NCBI Taxonomy" id="555372"/>
    <lineage>
        <taxon>Bacteria</taxon>
        <taxon>Bacillati</taxon>
        <taxon>Actinomycetota</taxon>
        <taxon>Actinomycetes</taxon>
        <taxon>Micromonosporales</taxon>
        <taxon>Micromonosporaceae</taxon>
        <taxon>Plantactinospora</taxon>
    </lineage>
</organism>
<evidence type="ECO:0000256" key="1">
    <source>
        <dbReference type="SAM" id="MobiDB-lite"/>
    </source>
</evidence>
<feature type="domain" description="YqeB PH" evidence="4">
    <location>
        <begin position="12"/>
        <end position="160"/>
    </location>
</feature>
<protein>
    <recommendedName>
        <fullName evidence="7">DUF308 domain-containing protein</fullName>
    </recommendedName>
</protein>